<protein>
    <recommendedName>
        <fullName evidence="3">Flagellar protein FlgN</fullName>
    </recommendedName>
</protein>
<dbReference type="Proteomes" id="UP001304769">
    <property type="component" value="Unassembled WGS sequence"/>
</dbReference>
<evidence type="ECO:0008006" key="3">
    <source>
        <dbReference type="Google" id="ProtNLM"/>
    </source>
</evidence>
<accession>A0ABU5TC02</accession>
<organism evidence="1 2">
    <name type="scientific">Sinomonas terricola</name>
    <dbReference type="NCBI Taxonomy" id="3110330"/>
    <lineage>
        <taxon>Bacteria</taxon>
        <taxon>Bacillati</taxon>
        <taxon>Actinomycetota</taxon>
        <taxon>Actinomycetes</taxon>
        <taxon>Micrococcales</taxon>
        <taxon>Micrococcaceae</taxon>
        <taxon>Sinomonas</taxon>
    </lineage>
</organism>
<dbReference type="EMBL" id="JAYGGQ010000022">
    <property type="protein sequence ID" value="MEA5457133.1"/>
    <property type="molecule type" value="Genomic_DNA"/>
</dbReference>
<name>A0ABU5TC02_9MICC</name>
<comment type="caution">
    <text evidence="1">The sequence shown here is derived from an EMBL/GenBank/DDBJ whole genome shotgun (WGS) entry which is preliminary data.</text>
</comment>
<proteinExistence type="predicted"/>
<evidence type="ECO:0000313" key="2">
    <source>
        <dbReference type="Proteomes" id="UP001304769"/>
    </source>
</evidence>
<reference evidence="1 2" key="1">
    <citation type="submission" date="2023-12" db="EMBL/GenBank/DDBJ databases">
        <title>Sinomonas terricola sp. nov, isolated from litchi orchard soil in Guangdong, PR China.</title>
        <authorList>
            <person name="Jiaxin W."/>
            <person name="Yang Z."/>
            <person name="Honghui Z."/>
        </authorList>
    </citation>
    <scope>NUCLEOTIDE SEQUENCE [LARGE SCALE GENOMIC DNA]</scope>
    <source>
        <strain evidence="1 2">JGH33</strain>
    </source>
</reference>
<keyword evidence="2" id="KW-1185">Reference proteome</keyword>
<sequence length="97" mass="10272">MAESWEDVLARLEEDLDGAARQLRGSGDPALAGWAPPSFLGPIPEQLIGRALAVQERQRRLATRLAEAKDDAARHLAAVSSVPLGRGGGALYLDVEG</sequence>
<gene>
    <name evidence="1" type="ORF">SPF06_20630</name>
</gene>
<dbReference type="RefSeq" id="WP_323281045.1">
    <property type="nucleotide sequence ID" value="NZ_JAYGGQ010000022.1"/>
</dbReference>
<evidence type="ECO:0000313" key="1">
    <source>
        <dbReference type="EMBL" id="MEA5457133.1"/>
    </source>
</evidence>